<gene>
    <name evidence="1" type="ORF">PYW08_004930</name>
</gene>
<name>A0ACC2QG49_9NEOP</name>
<organism evidence="1 2">
    <name type="scientific">Mythimna loreyi</name>
    <dbReference type="NCBI Taxonomy" id="667449"/>
    <lineage>
        <taxon>Eukaryota</taxon>
        <taxon>Metazoa</taxon>
        <taxon>Ecdysozoa</taxon>
        <taxon>Arthropoda</taxon>
        <taxon>Hexapoda</taxon>
        <taxon>Insecta</taxon>
        <taxon>Pterygota</taxon>
        <taxon>Neoptera</taxon>
        <taxon>Endopterygota</taxon>
        <taxon>Lepidoptera</taxon>
        <taxon>Glossata</taxon>
        <taxon>Ditrysia</taxon>
        <taxon>Noctuoidea</taxon>
        <taxon>Noctuidae</taxon>
        <taxon>Noctuinae</taxon>
        <taxon>Hadenini</taxon>
        <taxon>Mythimna</taxon>
    </lineage>
</organism>
<dbReference type="EMBL" id="CM056793">
    <property type="protein sequence ID" value="KAJ8714949.1"/>
    <property type="molecule type" value="Genomic_DNA"/>
</dbReference>
<comment type="caution">
    <text evidence="1">The sequence shown here is derived from an EMBL/GenBank/DDBJ whole genome shotgun (WGS) entry which is preliminary data.</text>
</comment>
<evidence type="ECO:0000313" key="1">
    <source>
        <dbReference type="EMBL" id="KAJ8714949.1"/>
    </source>
</evidence>
<evidence type="ECO:0000313" key="2">
    <source>
        <dbReference type="Proteomes" id="UP001231649"/>
    </source>
</evidence>
<proteinExistence type="predicted"/>
<dbReference type="Proteomes" id="UP001231649">
    <property type="component" value="Chromosome 17"/>
</dbReference>
<reference evidence="1" key="1">
    <citation type="submission" date="2023-03" db="EMBL/GenBank/DDBJ databases">
        <title>Chromosome-level genomes of two armyworms, Mythimna separata and Mythimna loreyi, provide insights into the biosynthesis and reception of sex pheromones.</title>
        <authorList>
            <person name="Zhao H."/>
        </authorList>
    </citation>
    <scope>NUCLEOTIDE SEQUENCE</scope>
    <source>
        <strain evidence="1">BeijingLab</strain>
    </source>
</reference>
<sequence length="455" mass="51742">MRLLIVVCLLCAVLGQNYVSSYKRHTIHRPRTITIHRPRIITTHHTVPYYTTSRPKPFTRPPYIQRETHVSHINKTRAPPIERLAVQEKVHAEEAHRIPTRRNSTTGSDPGHRNSSGVRHIENSSVIKHDSLKTSQPAWTPDNRQINSTNVRGQRSVNQNNSMNSVYNGFTGATFDKIFSEGPKGPLLTKNFSTNIFNTNLAGTTFNTAFNNSWPKVQNGKNFSTNNFNTDWTVTSGNSGNVQYTQQTNNQIKYVSQNNYSPKTVIYYRPPQQIIYGHSQHPVYQGPLPPYVFEYQNSGSKYNNLLTGLALYNLGRYSKRNHGSYTPYTSAFGEVCKLRISDRGRYDETRINCDLMSSFILESSTGTAWNSQFMTVTNLEDALKIKGPPVEVTTSMNCSVIRTTLGSFSVMEKSVDCGLLQEYARSSFHRNDAQFLMPIKTIIFNLLIILYLVRY</sequence>
<protein>
    <submittedName>
        <fullName evidence="1">Uncharacterized protein</fullName>
    </submittedName>
</protein>
<accession>A0ACC2QG49</accession>
<keyword evidence="2" id="KW-1185">Reference proteome</keyword>